<name>A0ABP9NF71_9PSEU</name>
<dbReference type="Proteomes" id="UP001500804">
    <property type="component" value="Unassembled WGS sequence"/>
</dbReference>
<dbReference type="RefSeq" id="WP_345604370.1">
    <property type="nucleotide sequence ID" value="NZ_BAABJO010000005.1"/>
</dbReference>
<evidence type="ECO:0000256" key="1">
    <source>
        <dbReference type="SAM" id="MobiDB-lite"/>
    </source>
</evidence>
<keyword evidence="3" id="KW-1185">Reference proteome</keyword>
<evidence type="ECO:0000313" key="2">
    <source>
        <dbReference type="EMBL" id="GAA5116755.1"/>
    </source>
</evidence>
<proteinExistence type="predicted"/>
<protein>
    <submittedName>
        <fullName evidence="2">Uncharacterized protein</fullName>
    </submittedName>
</protein>
<dbReference type="EMBL" id="BAABJO010000005">
    <property type="protein sequence ID" value="GAA5116755.1"/>
    <property type="molecule type" value="Genomic_DNA"/>
</dbReference>
<sequence>MIRRALGGEPGPQEPALPAVNRRGRGIGVRVLGSPLAGYDGRPGGVILMMEQDQRVDGQDARAEGATTS</sequence>
<evidence type="ECO:0000313" key="3">
    <source>
        <dbReference type="Proteomes" id="UP001500804"/>
    </source>
</evidence>
<comment type="caution">
    <text evidence="2">The sequence shown here is derived from an EMBL/GenBank/DDBJ whole genome shotgun (WGS) entry which is preliminary data.</text>
</comment>
<reference evidence="3" key="1">
    <citation type="journal article" date="2019" name="Int. J. Syst. Evol. Microbiol.">
        <title>The Global Catalogue of Microorganisms (GCM) 10K type strain sequencing project: providing services to taxonomists for standard genome sequencing and annotation.</title>
        <authorList>
            <consortium name="The Broad Institute Genomics Platform"/>
            <consortium name="The Broad Institute Genome Sequencing Center for Infectious Disease"/>
            <person name="Wu L."/>
            <person name="Ma J."/>
        </authorList>
    </citation>
    <scope>NUCLEOTIDE SEQUENCE [LARGE SCALE GENOMIC DNA]</scope>
    <source>
        <strain evidence="3">JCM 18302</strain>
    </source>
</reference>
<feature type="region of interest" description="Disordered" evidence="1">
    <location>
        <begin position="1"/>
        <end position="20"/>
    </location>
</feature>
<gene>
    <name evidence="2" type="ORF">GCM10023320_17770</name>
</gene>
<organism evidence="2 3">
    <name type="scientific">Pseudonocardia adelaidensis</name>
    <dbReference type="NCBI Taxonomy" id="648754"/>
    <lineage>
        <taxon>Bacteria</taxon>
        <taxon>Bacillati</taxon>
        <taxon>Actinomycetota</taxon>
        <taxon>Actinomycetes</taxon>
        <taxon>Pseudonocardiales</taxon>
        <taxon>Pseudonocardiaceae</taxon>
        <taxon>Pseudonocardia</taxon>
    </lineage>
</organism>
<accession>A0ABP9NF71</accession>